<dbReference type="InterPro" id="IPR000524">
    <property type="entry name" value="Tscrpt_reg_HTH_GntR"/>
</dbReference>
<evidence type="ECO:0000256" key="2">
    <source>
        <dbReference type="ARBA" id="ARBA00023125"/>
    </source>
</evidence>
<keyword evidence="3" id="KW-0804">Transcription</keyword>
<sequence>MEQKSRQKNIDLGTETIKKITNYIKSNRLSVGDKLPNEQELMDDLNVGRSTIREAMHVLEYSGIVDIRQGSGTYVKGFKIIDENNPILWKTKKMLEKEAITELIDQDIQPNDWLILKSYLTRRNQLLNQGKFKGFIESDILFHTKIIKMSGNPYLIKWYQELSPLWKSRLNQLIVKKEHYSGKSDYHNQLFDALVDRNLHKALKMIKLVGR</sequence>
<dbReference type="PRINTS" id="PR00035">
    <property type="entry name" value="HTHGNTR"/>
</dbReference>
<dbReference type="InterPro" id="IPR036388">
    <property type="entry name" value="WH-like_DNA-bd_sf"/>
</dbReference>
<comment type="caution">
    <text evidence="5">The sequence shown here is derived from an EMBL/GenBank/DDBJ whole genome shotgun (WGS) entry which is preliminary data.</text>
</comment>
<dbReference type="Pfam" id="PF07729">
    <property type="entry name" value="FCD"/>
    <property type="match status" value="1"/>
</dbReference>
<gene>
    <name evidence="5" type="ORF">WR164_15110</name>
</gene>
<dbReference type="Gene3D" id="1.20.120.530">
    <property type="entry name" value="GntR ligand-binding domain-like"/>
    <property type="match status" value="1"/>
</dbReference>
<dbReference type="GO" id="GO:0003677">
    <property type="term" value="F:DNA binding"/>
    <property type="evidence" value="ECO:0007669"/>
    <property type="project" value="UniProtKB-KW"/>
</dbReference>
<dbReference type="GO" id="GO:0003700">
    <property type="term" value="F:DNA-binding transcription factor activity"/>
    <property type="evidence" value="ECO:0007669"/>
    <property type="project" value="InterPro"/>
</dbReference>
<dbReference type="RefSeq" id="WP_286137069.1">
    <property type="nucleotide sequence ID" value="NZ_BRPL01000004.1"/>
</dbReference>
<accession>A0A9W6B288</accession>
<protein>
    <submittedName>
        <fullName evidence="5">GntR family transcriptional regulator</fullName>
    </submittedName>
</protein>
<proteinExistence type="predicted"/>
<keyword evidence="1" id="KW-0805">Transcription regulation</keyword>
<dbReference type="AlphaFoldDB" id="A0A9W6B288"/>
<reference evidence="5" key="1">
    <citation type="submission" date="2022-07" db="EMBL/GenBank/DDBJ databases">
        <authorList>
            <person name="Kouya T."/>
            <person name="Ishiyama Y."/>
        </authorList>
    </citation>
    <scope>NUCLEOTIDE SEQUENCE</scope>
    <source>
        <strain evidence="5">WR16-4</strain>
    </source>
</reference>
<evidence type="ECO:0000256" key="3">
    <source>
        <dbReference type="ARBA" id="ARBA00023163"/>
    </source>
</evidence>
<keyword evidence="6" id="KW-1185">Reference proteome</keyword>
<evidence type="ECO:0000313" key="5">
    <source>
        <dbReference type="EMBL" id="GLB47532.1"/>
    </source>
</evidence>
<dbReference type="InterPro" id="IPR011711">
    <property type="entry name" value="GntR_C"/>
</dbReference>
<dbReference type="InterPro" id="IPR008920">
    <property type="entry name" value="TF_FadR/GntR_C"/>
</dbReference>
<evidence type="ECO:0000313" key="6">
    <source>
        <dbReference type="Proteomes" id="UP001144204"/>
    </source>
</evidence>
<dbReference type="SMART" id="SM00345">
    <property type="entry name" value="HTH_GNTR"/>
    <property type="match status" value="1"/>
</dbReference>
<dbReference type="PANTHER" id="PTHR43537">
    <property type="entry name" value="TRANSCRIPTIONAL REGULATOR, GNTR FAMILY"/>
    <property type="match status" value="1"/>
</dbReference>
<dbReference type="PANTHER" id="PTHR43537:SF54">
    <property type="entry name" value="TRANSCRIPTIONAL REGULATOR, GNTR FAMILY"/>
    <property type="match status" value="1"/>
</dbReference>
<feature type="domain" description="HTH gntR-type" evidence="4">
    <location>
        <begin position="10"/>
        <end position="78"/>
    </location>
</feature>
<dbReference type="CDD" id="cd07377">
    <property type="entry name" value="WHTH_GntR"/>
    <property type="match status" value="1"/>
</dbReference>
<name>A0A9W6B288_9LACO</name>
<organism evidence="5 6">
    <name type="scientific">Philodulcilactobacillus myokoensis</name>
    <dbReference type="NCBI Taxonomy" id="2929573"/>
    <lineage>
        <taxon>Bacteria</taxon>
        <taxon>Bacillati</taxon>
        <taxon>Bacillota</taxon>
        <taxon>Bacilli</taxon>
        <taxon>Lactobacillales</taxon>
        <taxon>Lactobacillaceae</taxon>
        <taxon>Philodulcilactobacillus</taxon>
    </lineage>
</organism>
<evidence type="ECO:0000259" key="4">
    <source>
        <dbReference type="PROSITE" id="PS50949"/>
    </source>
</evidence>
<dbReference type="Proteomes" id="UP001144204">
    <property type="component" value="Unassembled WGS sequence"/>
</dbReference>
<reference evidence="5" key="2">
    <citation type="journal article" date="2023" name="PLoS ONE">
        <title>Philodulcilactobacillus myokoensis gen. nov., sp. nov., a fructophilic, acidophilic, and agar-phobic lactic acid bacterium isolated from fermented vegetable extracts.</title>
        <authorList>
            <person name="Kouya T."/>
            <person name="Ishiyama Y."/>
            <person name="Ohashi S."/>
            <person name="Kumakubo R."/>
            <person name="Yamazaki T."/>
            <person name="Otaki T."/>
        </authorList>
    </citation>
    <scope>NUCLEOTIDE SEQUENCE</scope>
    <source>
        <strain evidence="5">WR16-4</strain>
    </source>
</reference>
<dbReference type="Gene3D" id="1.10.10.10">
    <property type="entry name" value="Winged helix-like DNA-binding domain superfamily/Winged helix DNA-binding domain"/>
    <property type="match status" value="1"/>
</dbReference>
<dbReference type="EMBL" id="BRPL01000004">
    <property type="protein sequence ID" value="GLB47532.1"/>
    <property type="molecule type" value="Genomic_DNA"/>
</dbReference>
<keyword evidence="2" id="KW-0238">DNA-binding</keyword>
<dbReference type="InterPro" id="IPR036390">
    <property type="entry name" value="WH_DNA-bd_sf"/>
</dbReference>
<dbReference type="SUPFAM" id="SSF46785">
    <property type="entry name" value="Winged helix' DNA-binding domain"/>
    <property type="match status" value="1"/>
</dbReference>
<dbReference type="Pfam" id="PF00392">
    <property type="entry name" value="GntR"/>
    <property type="match status" value="1"/>
</dbReference>
<dbReference type="SUPFAM" id="SSF48008">
    <property type="entry name" value="GntR ligand-binding domain-like"/>
    <property type="match status" value="1"/>
</dbReference>
<dbReference type="PROSITE" id="PS50949">
    <property type="entry name" value="HTH_GNTR"/>
    <property type="match status" value="1"/>
</dbReference>
<evidence type="ECO:0000256" key="1">
    <source>
        <dbReference type="ARBA" id="ARBA00023015"/>
    </source>
</evidence>